<accession>A0A4R4QI93</accession>
<protein>
    <recommendedName>
        <fullName evidence="1">Aminoglycoside phosphotransferase domain-containing protein</fullName>
    </recommendedName>
</protein>
<reference evidence="2 3" key="1">
    <citation type="submission" date="2019-03" db="EMBL/GenBank/DDBJ databases">
        <title>Draft genome sequences of novel Actinobacteria.</title>
        <authorList>
            <person name="Sahin N."/>
            <person name="Ay H."/>
            <person name="Saygin H."/>
        </authorList>
    </citation>
    <scope>NUCLEOTIDE SEQUENCE [LARGE SCALE GENOMIC DNA]</scope>
    <source>
        <strain evidence="2 3">JCM 30547</strain>
    </source>
</reference>
<feature type="domain" description="Aminoglycoside phosphotransferase" evidence="1">
    <location>
        <begin position="17"/>
        <end position="231"/>
    </location>
</feature>
<comment type="caution">
    <text evidence="2">The sequence shown here is derived from an EMBL/GenBank/DDBJ whole genome shotgun (WGS) entry which is preliminary data.</text>
</comment>
<keyword evidence="3" id="KW-1185">Reference proteome</keyword>
<name>A0A4R4QI93_9ACTN</name>
<dbReference type="InterPro" id="IPR002575">
    <property type="entry name" value="Aminoglycoside_PTrfase"/>
</dbReference>
<dbReference type="InterPro" id="IPR011009">
    <property type="entry name" value="Kinase-like_dom_sf"/>
</dbReference>
<dbReference type="SUPFAM" id="SSF56112">
    <property type="entry name" value="Protein kinase-like (PK-like)"/>
    <property type="match status" value="1"/>
</dbReference>
<gene>
    <name evidence="2" type="ORF">E1261_01805</name>
</gene>
<dbReference type="Proteomes" id="UP000295075">
    <property type="component" value="Unassembled WGS sequence"/>
</dbReference>
<proteinExistence type="predicted"/>
<dbReference type="RefSeq" id="WP_132400707.1">
    <property type="nucleotide sequence ID" value="NZ_SMKA01000003.1"/>
</dbReference>
<organism evidence="2 3">
    <name type="scientific">Kribbella albertanoniae</name>
    <dbReference type="NCBI Taxonomy" id="1266829"/>
    <lineage>
        <taxon>Bacteria</taxon>
        <taxon>Bacillati</taxon>
        <taxon>Actinomycetota</taxon>
        <taxon>Actinomycetes</taxon>
        <taxon>Propionibacteriales</taxon>
        <taxon>Kribbellaceae</taxon>
        <taxon>Kribbella</taxon>
    </lineage>
</organism>
<dbReference type="Pfam" id="PF01636">
    <property type="entry name" value="APH"/>
    <property type="match status" value="1"/>
</dbReference>
<evidence type="ECO:0000313" key="2">
    <source>
        <dbReference type="EMBL" id="TDC35290.1"/>
    </source>
</evidence>
<dbReference type="AlphaFoldDB" id="A0A4R4QI93"/>
<evidence type="ECO:0000259" key="1">
    <source>
        <dbReference type="Pfam" id="PF01636"/>
    </source>
</evidence>
<dbReference type="EMBL" id="SMKA01000003">
    <property type="protein sequence ID" value="TDC35290.1"/>
    <property type="molecule type" value="Genomic_DNA"/>
</dbReference>
<evidence type="ECO:0000313" key="3">
    <source>
        <dbReference type="Proteomes" id="UP000295075"/>
    </source>
</evidence>
<sequence>MTYTVDRLIPTMAGSTVHLAHDSNGSAVILKRAQTPAAAADLAGYARQLQRLGEIPSAAPFYPPVLRLEDDLLVLPYYSHGSLDAQGAGDRAAFVRLVGQAVDAVFTISALHSMPAGVDAARAFWRSQLVSRFDRLKATGASVAEPPFSTISGWLASGYFDQLLDAAVTRPLGLAAHGDFGLNNVMLAAPGSELRFIDLRGATPWADDLPWWDPILDLATLITFHCRIEPALGVRDGIAVSGPHNRATLTPDEIVALCPPSWTDGDPGWRLRLQLGIVIRILGSVSVQLTSAPIDREARSGRVTHLLTQAIDELSRLTR</sequence>